<sequence length="314" mass="34963">MRELPAGLVRLVARQHGVVTTAQCVAHGVDRVRVHRLVRSGWWRRLHPGVHVTYTGELSWRTRAAAALLHAGAGAALSHESAAVLHGFTSRLPRVITVVVPWERHPVARPGMVVRRRRRAIRTTVRELPVTDQPTTVLDLVARSRSDDDALGWVSAAVRAGTRPADLRRLAAAQSRVGRRRLLGEVLDLVEEGAESPLEARYHRDVERRHGLPRSARQGWEQLADGWIRSDCRYVGRGVRVELDGQLGHPGGRTSTDTWRDNAVALTHDEVTLRYRWDHVAVHPCRTAQQVAAALHRRGWTGTPRACSPGCAVR</sequence>
<evidence type="ECO:0000313" key="2">
    <source>
        <dbReference type="EMBL" id="KGM09421.1"/>
    </source>
</evidence>
<dbReference type="EMBL" id="AXCZ01000191">
    <property type="protein sequence ID" value="KGM09421.1"/>
    <property type="molecule type" value="Genomic_DNA"/>
</dbReference>
<dbReference type="InterPro" id="IPR025159">
    <property type="entry name" value="AbiEi_N"/>
</dbReference>
<dbReference type="Pfam" id="PF13338">
    <property type="entry name" value="AbiEi_4"/>
    <property type="match status" value="1"/>
</dbReference>
<dbReference type="OrthoDB" id="5146042at2"/>
<evidence type="ECO:0000259" key="1">
    <source>
        <dbReference type="Pfam" id="PF13338"/>
    </source>
</evidence>
<comment type="caution">
    <text evidence="2">The sequence shown here is derived from an EMBL/GenBank/DDBJ whole genome shotgun (WGS) entry which is preliminary data.</text>
</comment>
<organism evidence="2 3">
    <name type="scientific">Cellulomonas bogoriensis 69B4 = DSM 16987</name>
    <dbReference type="NCBI Taxonomy" id="1386082"/>
    <lineage>
        <taxon>Bacteria</taxon>
        <taxon>Bacillati</taxon>
        <taxon>Actinomycetota</taxon>
        <taxon>Actinomycetes</taxon>
        <taxon>Micrococcales</taxon>
        <taxon>Cellulomonadaceae</taxon>
        <taxon>Cellulomonas</taxon>
    </lineage>
</organism>
<name>A0A0A0BN82_9CELL</name>
<keyword evidence="3" id="KW-1185">Reference proteome</keyword>
<dbReference type="Proteomes" id="UP000054314">
    <property type="component" value="Unassembled WGS sequence"/>
</dbReference>
<protein>
    <recommendedName>
        <fullName evidence="1">AbiEi antitoxin N-terminal domain-containing protein</fullName>
    </recommendedName>
</protein>
<proteinExistence type="predicted"/>
<reference evidence="2 3" key="1">
    <citation type="submission" date="2013-08" db="EMBL/GenBank/DDBJ databases">
        <title>Genome sequencing of Cellulomonas bogoriensis 69B4.</title>
        <authorList>
            <person name="Chen F."/>
            <person name="Li Y."/>
            <person name="Wang G."/>
        </authorList>
    </citation>
    <scope>NUCLEOTIDE SEQUENCE [LARGE SCALE GENOMIC DNA]</scope>
    <source>
        <strain evidence="2 3">69B4</strain>
    </source>
</reference>
<evidence type="ECO:0000313" key="3">
    <source>
        <dbReference type="Proteomes" id="UP000054314"/>
    </source>
</evidence>
<gene>
    <name evidence="2" type="ORF">N869_06750</name>
</gene>
<accession>A0A0A0BN82</accession>
<dbReference type="AlphaFoldDB" id="A0A0A0BN82"/>
<feature type="domain" description="AbiEi antitoxin N-terminal" evidence="1">
    <location>
        <begin position="8"/>
        <end position="50"/>
    </location>
</feature>